<dbReference type="AlphaFoldDB" id="A0A923N301"/>
<dbReference type="Gene3D" id="3.40.800.10">
    <property type="entry name" value="Ureohydrolase domain"/>
    <property type="match status" value="1"/>
</dbReference>
<evidence type="ECO:0000313" key="11">
    <source>
        <dbReference type="Proteomes" id="UP000603640"/>
    </source>
</evidence>
<evidence type="ECO:0000313" key="10">
    <source>
        <dbReference type="EMBL" id="MBC5991296.1"/>
    </source>
</evidence>
<keyword evidence="4 5" id="KW-0464">Manganese</keyword>
<dbReference type="GO" id="GO:0050415">
    <property type="term" value="F:formimidoylglutamase activity"/>
    <property type="evidence" value="ECO:0007669"/>
    <property type="project" value="UniProtKB-UniRule"/>
</dbReference>
<evidence type="ECO:0000256" key="7">
    <source>
        <dbReference type="PIRSR" id="PIRSR036979-1"/>
    </source>
</evidence>
<dbReference type="EMBL" id="JACRVF010000001">
    <property type="protein sequence ID" value="MBC5991296.1"/>
    <property type="molecule type" value="Genomic_DNA"/>
</dbReference>
<gene>
    <name evidence="5 10" type="primary">hutG</name>
    <name evidence="10" type="ORF">H8S84_00445</name>
</gene>
<name>A0A923N301_9BACT</name>
<feature type="binding site" evidence="7">
    <location>
        <position position="252"/>
    </location>
    <ligand>
        <name>Mn(2+)</name>
        <dbReference type="ChEBI" id="CHEBI:29035"/>
        <label>1</label>
    </ligand>
</feature>
<feature type="binding site" evidence="5 7">
    <location>
        <position position="250"/>
    </location>
    <ligand>
        <name>Mn(2+)</name>
        <dbReference type="ChEBI" id="CHEBI:29035"/>
        <label>1</label>
    </ligand>
</feature>
<feature type="binding site" evidence="5">
    <location>
        <position position="250"/>
    </location>
    <ligand>
        <name>Mn(2+)</name>
        <dbReference type="ChEBI" id="CHEBI:29035"/>
        <label>2</label>
    </ligand>
</feature>
<keyword evidence="3 5" id="KW-0369">Histidine metabolism</keyword>
<sequence length="324" mass="35189">MYKPSTKAAWVGRTDTADGMLGLRWNQAIQFLNLSETVPAVATGEVAFAFLGFCCDEGVSRNMGRVGAAAGPAALRNAMASFAHHLPQHVHLFDAGDVLCTNENLEEAQEQLGRKVAILLKHGYRPLVLGGGHEIAYGHYLGLERATAGKSLGILNFDAHFDLRSYAQQPSSGTPFLQIADRSKAHGDDFRYKVLGLQEYGNTRILFQAADRLGVEYTFADEVQLHKLPQLIKSLDQFLDSLDKVYITVDLDVFAAGYAPGVSAVNALGLQPEMVLELLKAVAKSGKLLSIDIAELNPAFDLDNRTAKLGAGILYQLVSNWSKV</sequence>
<dbReference type="PANTHER" id="PTHR11358">
    <property type="entry name" value="ARGINASE/AGMATINASE"/>
    <property type="match status" value="1"/>
</dbReference>
<comment type="catalytic activity">
    <reaction evidence="5">
        <text>N-formimidoyl-L-glutamate + H2O = formamide + L-glutamate</text>
        <dbReference type="Rhea" id="RHEA:22492"/>
        <dbReference type="ChEBI" id="CHEBI:15377"/>
        <dbReference type="ChEBI" id="CHEBI:16397"/>
        <dbReference type="ChEBI" id="CHEBI:29985"/>
        <dbReference type="ChEBI" id="CHEBI:58928"/>
        <dbReference type="EC" id="3.5.3.8"/>
    </reaction>
</comment>
<feature type="binding site" evidence="5">
    <location>
        <position position="252"/>
    </location>
    <ligand>
        <name>Mn(2+)</name>
        <dbReference type="ChEBI" id="CHEBI:29035"/>
        <label>2</label>
    </ligand>
</feature>
<comment type="caution">
    <text evidence="10">The sequence shown here is derived from an EMBL/GenBank/DDBJ whole genome shotgun (WGS) entry which is preliminary data.</text>
</comment>
<protein>
    <recommendedName>
        <fullName evidence="5 6">Formimidoylglutamase</fullName>
        <ecNumber evidence="5 6">3.5.3.8</ecNumber>
    </recommendedName>
    <alternativeName>
        <fullName evidence="5">Formiminoglutamase</fullName>
    </alternativeName>
    <alternativeName>
        <fullName evidence="5">Formiminoglutamate hydrolase</fullName>
    </alternativeName>
</protein>
<accession>A0A923N301</accession>
<feature type="binding site" evidence="7">
    <location>
        <position position="160"/>
    </location>
    <ligand>
        <name>Mn(2+)</name>
        <dbReference type="ChEBI" id="CHEBI:29035"/>
        <label>1</label>
    </ligand>
</feature>
<evidence type="ECO:0000256" key="5">
    <source>
        <dbReference type="HAMAP-Rule" id="MF_00737"/>
    </source>
</evidence>
<dbReference type="InterPro" id="IPR006035">
    <property type="entry name" value="Ureohydrolase"/>
</dbReference>
<feature type="binding site" evidence="5">
    <location>
        <position position="160"/>
    </location>
    <ligand>
        <name>Mn(2+)</name>
        <dbReference type="ChEBI" id="CHEBI:29035"/>
        <label>2</label>
    </ligand>
</feature>
<dbReference type="Pfam" id="PF00491">
    <property type="entry name" value="Arginase"/>
    <property type="match status" value="1"/>
</dbReference>
<comment type="similarity">
    <text evidence="5 8 9">Belongs to the arginase family.</text>
</comment>
<dbReference type="GO" id="GO:0008783">
    <property type="term" value="F:agmatinase activity"/>
    <property type="evidence" value="ECO:0007669"/>
    <property type="project" value="TreeGrafter"/>
</dbReference>
<evidence type="ECO:0000256" key="2">
    <source>
        <dbReference type="ARBA" id="ARBA00022801"/>
    </source>
</evidence>
<feature type="binding site" evidence="5">
    <location>
        <position position="158"/>
    </location>
    <ligand>
        <name>Mn(2+)</name>
        <dbReference type="ChEBI" id="CHEBI:29035"/>
        <label>2</label>
    </ligand>
</feature>
<dbReference type="HAMAP" id="MF_00737">
    <property type="entry name" value="Formimidoylglutam"/>
    <property type="match status" value="1"/>
</dbReference>
<dbReference type="EC" id="3.5.3.8" evidence="5 6"/>
<dbReference type="PIRSF" id="PIRSF036979">
    <property type="entry name" value="Arginase"/>
    <property type="match status" value="1"/>
</dbReference>
<keyword evidence="2 5" id="KW-0378">Hydrolase</keyword>
<evidence type="ECO:0000256" key="4">
    <source>
        <dbReference type="ARBA" id="ARBA00023211"/>
    </source>
</evidence>
<evidence type="ECO:0000256" key="8">
    <source>
        <dbReference type="PROSITE-ProRule" id="PRU00742"/>
    </source>
</evidence>
<proteinExistence type="inferred from homology"/>
<dbReference type="InterPro" id="IPR005923">
    <property type="entry name" value="HutG"/>
</dbReference>
<evidence type="ECO:0000256" key="3">
    <source>
        <dbReference type="ARBA" id="ARBA00022808"/>
    </source>
</evidence>
<dbReference type="PROSITE" id="PS51409">
    <property type="entry name" value="ARGINASE_2"/>
    <property type="match status" value="1"/>
</dbReference>
<feature type="binding site" evidence="5 7">
    <location>
        <position position="162"/>
    </location>
    <ligand>
        <name>Mn(2+)</name>
        <dbReference type="ChEBI" id="CHEBI:29035"/>
        <label>1</label>
    </ligand>
</feature>
<dbReference type="Proteomes" id="UP000603640">
    <property type="component" value="Unassembled WGS sequence"/>
</dbReference>
<dbReference type="SUPFAM" id="SSF52768">
    <property type="entry name" value="Arginase/deacetylase"/>
    <property type="match status" value="1"/>
</dbReference>
<feature type="binding site" evidence="5 7">
    <location>
        <position position="133"/>
    </location>
    <ligand>
        <name>Mn(2+)</name>
        <dbReference type="ChEBI" id="CHEBI:29035"/>
        <label>1</label>
    </ligand>
</feature>
<dbReference type="CDD" id="cd09988">
    <property type="entry name" value="Formimidoylglutamase"/>
    <property type="match status" value="1"/>
</dbReference>
<dbReference type="InterPro" id="IPR023696">
    <property type="entry name" value="Ureohydrolase_dom_sf"/>
</dbReference>
<evidence type="ECO:0000256" key="9">
    <source>
        <dbReference type="RuleBase" id="RU003684"/>
    </source>
</evidence>
<comment type="pathway">
    <text evidence="5">Amino-acid degradation; L-histidine degradation into L-glutamate; L-glutamate from N-formimidoyl-L-glutamate (hydrolase route): step 1/1.</text>
</comment>
<comment type="cofactor">
    <cofactor evidence="5 7">
        <name>Mn(2+)</name>
        <dbReference type="ChEBI" id="CHEBI:29035"/>
    </cofactor>
    <text evidence="5 7">Binds 2 manganese ions per subunit.</text>
</comment>
<dbReference type="PROSITE" id="PS01053">
    <property type="entry name" value="ARGINASE_1"/>
    <property type="match status" value="1"/>
</dbReference>
<dbReference type="NCBIfam" id="TIGR01227">
    <property type="entry name" value="hutG"/>
    <property type="match status" value="1"/>
</dbReference>
<dbReference type="GO" id="GO:0030145">
    <property type="term" value="F:manganese ion binding"/>
    <property type="evidence" value="ECO:0007669"/>
    <property type="project" value="UniProtKB-UniRule"/>
</dbReference>
<keyword evidence="1 5" id="KW-0479">Metal-binding</keyword>
<evidence type="ECO:0000256" key="6">
    <source>
        <dbReference type="NCBIfam" id="TIGR01227"/>
    </source>
</evidence>
<dbReference type="PANTHER" id="PTHR11358:SF35">
    <property type="entry name" value="FORMIMIDOYLGLUTAMASE"/>
    <property type="match status" value="1"/>
</dbReference>
<reference evidence="10" key="1">
    <citation type="submission" date="2020-08" db="EMBL/GenBank/DDBJ databases">
        <title>Pontibacter sp. SD6 16S ribosomal RNA gene Genome sequencing and assembly.</title>
        <authorList>
            <person name="Kang M."/>
        </authorList>
    </citation>
    <scope>NUCLEOTIDE SEQUENCE</scope>
    <source>
        <strain evidence="10">SD6</strain>
    </source>
</reference>
<keyword evidence="11" id="KW-1185">Reference proteome</keyword>
<dbReference type="RefSeq" id="WP_187065307.1">
    <property type="nucleotide sequence ID" value="NZ_JACRVF010000001.1"/>
</dbReference>
<feature type="binding site" evidence="5 7">
    <location>
        <position position="158"/>
    </location>
    <ligand>
        <name>Mn(2+)</name>
        <dbReference type="ChEBI" id="CHEBI:29035"/>
        <label>1</label>
    </ligand>
</feature>
<organism evidence="10 11">
    <name type="scientific">Pontibacter cellulosilyticus</name>
    <dbReference type="NCBI Taxonomy" id="1720253"/>
    <lineage>
        <taxon>Bacteria</taxon>
        <taxon>Pseudomonadati</taxon>
        <taxon>Bacteroidota</taxon>
        <taxon>Cytophagia</taxon>
        <taxon>Cytophagales</taxon>
        <taxon>Hymenobacteraceae</taxon>
        <taxon>Pontibacter</taxon>
    </lineage>
</organism>
<dbReference type="InterPro" id="IPR020855">
    <property type="entry name" value="Ureohydrolase_Mn_BS"/>
</dbReference>
<dbReference type="GO" id="GO:0019556">
    <property type="term" value="P:L-histidine catabolic process to glutamate and formamide"/>
    <property type="evidence" value="ECO:0007669"/>
    <property type="project" value="UniProtKB-UniRule"/>
</dbReference>
<comment type="function">
    <text evidence="5">Catalyzes the conversion of N-formimidoyl-L-glutamate to L-glutamate and formamide.</text>
</comment>
<dbReference type="GO" id="GO:0033389">
    <property type="term" value="P:putrescine biosynthetic process from arginine, via agmatine"/>
    <property type="evidence" value="ECO:0007669"/>
    <property type="project" value="TreeGrafter"/>
</dbReference>
<evidence type="ECO:0000256" key="1">
    <source>
        <dbReference type="ARBA" id="ARBA00022723"/>
    </source>
</evidence>